<dbReference type="PANTHER" id="PTHR33755">
    <property type="entry name" value="TOXIN PARE1-RELATED"/>
    <property type="match status" value="1"/>
</dbReference>
<dbReference type="InterPro" id="IPR007712">
    <property type="entry name" value="RelE/ParE_toxin"/>
</dbReference>
<dbReference type="Proteomes" id="UP000629098">
    <property type="component" value="Unassembled WGS sequence"/>
</dbReference>
<dbReference type="EMBL" id="JACXAE010000009">
    <property type="protein sequence ID" value="MBD2770748.1"/>
    <property type="molecule type" value="Genomic_DNA"/>
</dbReference>
<dbReference type="PANTHER" id="PTHR33755:SF6">
    <property type="entry name" value="PLASMID STABILIZATION SYSTEM PROTEIN"/>
    <property type="match status" value="1"/>
</dbReference>
<comment type="caution">
    <text evidence="3">The sequence shown here is derived from an EMBL/GenBank/DDBJ whole genome shotgun (WGS) entry which is preliminary data.</text>
</comment>
<accession>A0A8J7BWD9</accession>
<evidence type="ECO:0000313" key="4">
    <source>
        <dbReference type="Proteomes" id="UP000629098"/>
    </source>
</evidence>
<dbReference type="InterPro" id="IPR035093">
    <property type="entry name" value="RelE/ParE_toxin_dom_sf"/>
</dbReference>
<dbReference type="Gene3D" id="3.30.2310.20">
    <property type="entry name" value="RelE-like"/>
    <property type="match status" value="1"/>
</dbReference>
<dbReference type="InterPro" id="IPR051803">
    <property type="entry name" value="TA_system_RelE-like_toxin"/>
</dbReference>
<organism evidence="3 4">
    <name type="scientific">Iningainema tapete BLCC-T55</name>
    <dbReference type="NCBI Taxonomy" id="2748662"/>
    <lineage>
        <taxon>Bacteria</taxon>
        <taxon>Bacillati</taxon>
        <taxon>Cyanobacteriota</taxon>
        <taxon>Cyanophyceae</taxon>
        <taxon>Nostocales</taxon>
        <taxon>Scytonemataceae</taxon>
        <taxon>Iningainema tapete</taxon>
    </lineage>
</organism>
<gene>
    <name evidence="3" type="ORF">ICL16_01070</name>
</gene>
<evidence type="ECO:0000256" key="2">
    <source>
        <dbReference type="ARBA" id="ARBA00022649"/>
    </source>
</evidence>
<dbReference type="Pfam" id="PF05016">
    <property type="entry name" value="ParE_toxin"/>
    <property type="match status" value="1"/>
</dbReference>
<keyword evidence="2" id="KW-1277">Toxin-antitoxin system</keyword>
<dbReference type="RefSeq" id="WP_190825042.1">
    <property type="nucleotide sequence ID" value="NZ_CAWPPI010000009.1"/>
</dbReference>
<reference evidence="3" key="1">
    <citation type="submission" date="2020-09" db="EMBL/GenBank/DDBJ databases">
        <title>Iningainema tapete sp. nov. (Scytonemataceae, Cyanobacteria) from greenhouses in central Florida (USA) produces two types of nodularin with biosynthetic potential for microcystin-LR and anabaenopeptins.</title>
        <authorList>
            <person name="Berthold D.E."/>
            <person name="Lefler F.W."/>
            <person name="Huang I.-S."/>
            <person name="Abdulla H."/>
            <person name="Zimba P.V."/>
            <person name="Laughinghouse H.D. IV."/>
        </authorList>
    </citation>
    <scope>NUCLEOTIDE SEQUENCE</scope>
    <source>
        <strain evidence="3">BLCCT55</strain>
    </source>
</reference>
<proteinExistence type="inferred from homology"/>
<sequence>MSRFIISPDAIQDLEEITDYFLSRNIEAGDRFIEDFNKKCRNLAQFPSIGRSYKFIRSYLRGIPLDGYIIFYRVLDDGVEILRVVSARRDLESLFSDSDNE</sequence>
<name>A0A8J7BWD9_9CYAN</name>
<protein>
    <submittedName>
        <fullName evidence="3">Type II toxin-antitoxin system RelE/ParE family toxin</fullName>
    </submittedName>
</protein>
<dbReference type="AlphaFoldDB" id="A0A8J7BWD9"/>
<comment type="similarity">
    <text evidence="1">Belongs to the RelE toxin family.</text>
</comment>
<keyword evidence="4" id="KW-1185">Reference proteome</keyword>
<evidence type="ECO:0000313" key="3">
    <source>
        <dbReference type="EMBL" id="MBD2770748.1"/>
    </source>
</evidence>
<evidence type="ECO:0000256" key="1">
    <source>
        <dbReference type="ARBA" id="ARBA00006226"/>
    </source>
</evidence>